<evidence type="ECO:0000313" key="1">
    <source>
        <dbReference type="EMBL" id="KAG2230571.1"/>
    </source>
</evidence>
<gene>
    <name evidence="1" type="ORF">INT48_006876</name>
</gene>
<dbReference type="Proteomes" id="UP000613177">
    <property type="component" value="Unassembled WGS sequence"/>
</dbReference>
<proteinExistence type="predicted"/>
<accession>A0A8H7VQ29</accession>
<organism evidence="1 2">
    <name type="scientific">Thamnidium elegans</name>
    <dbReference type="NCBI Taxonomy" id="101142"/>
    <lineage>
        <taxon>Eukaryota</taxon>
        <taxon>Fungi</taxon>
        <taxon>Fungi incertae sedis</taxon>
        <taxon>Mucoromycota</taxon>
        <taxon>Mucoromycotina</taxon>
        <taxon>Mucoromycetes</taxon>
        <taxon>Mucorales</taxon>
        <taxon>Mucorineae</taxon>
        <taxon>Mucoraceae</taxon>
        <taxon>Thamnidium</taxon>
    </lineage>
</organism>
<name>A0A8H7VQ29_9FUNG</name>
<keyword evidence="2" id="KW-1185">Reference proteome</keyword>
<dbReference type="EMBL" id="JAEPRE010000194">
    <property type="protein sequence ID" value="KAG2230571.1"/>
    <property type="molecule type" value="Genomic_DNA"/>
</dbReference>
<evidence type="ECO:0000313" key="2">
    <source>
        <dbReference type="Proteomes" id="UP000613177"/>
    </source>
</evidence>
<protein>
    <submittedName>
        <fullName evidence="1">Uncharacterized protein</fullName>
    </submittedName>
</protein>
<dbReference type="AlphaFoldDB" id="A0A8H7VQ29"/>
<comment type="caution">
    <text evidence="1">The sequence shown here is derived from an EMBL/GenBank/DDBJ whole genome shotgun (WGS) entry which is preliminary data.</text>
</comment>
<reference evidence="1" key="1">
    <citation type="submission" date="2021-01" db="EMBL/GenBank/DDBJ databases">
        <title>Metabolic potential, ecology and presence of endohyphal bacteria is reflected in genomic diversity of Mucoromycotina.</title>
        <authorList>
            <person name="Muszewska A."/>
            <person name="Okrasinska A."/>
            <person name="Steczkiewicz K."/>
            <person name="Drgas O."/>
            <person name="Orlowska M."/>
            <person name="Perlinska-Lenart U."/>
            <person name="Aleksandrzak-Piekarczyk T."/>
            <person name="Szatraj K."/>
            <person name="Zielenkiewicz U."/>
            <person name="Pilsyk S."/>
            <person name="Malc E."/>
            <person name="Mieczkowski P."/>
            <person name="Kruszewska J.S."/>
            <person name="Biernat P."/>
            <person name="Pawlowska J."/>
        </authorList>
    </citation>
    <scope>NUCLEOTIDE SEQUENCE</scope>
    <source>
        <strain evidence="1">WA0000018081</strain>
    </source>
</reference>
<sequence length="176" mass="20061">MPDLTRLKNNEEEFKLKHVFPLLELVFHEMVIRCDVASQAYRDTDTSLFAIIRPDFLIMNGQTELVAVEVKPFNGSPSLVEADEIRVAELTKKLLHRRMAKAKSTKEFSSFGIAIAVGNVKLPTMAHTFTHMTLTLEALFTFRKLIEATLPTEDDLLKPYMSNVMNNMKPTTLYLL</sequence>